<keyword evidence="5" id="KW-0843">Virulence</keyword>
<dbReference type="InterPro" id="IPR013783">
    <property type="entry name" value="Ig-like_fold"/>
</dbReference>
<evidence type="ECO:0000256" key="5">
    <source>
        <dbReference type="ARBA" id="ARBA00023026"/>
    </source>
</evidence>
<dbReference type="PATRIC" id="fig|45068.5.peg.526"/>
<dbReference type="GO" id="GO:0090729">
    <property type="term" value="F:toxin activity"/>
    <property type="evidence" value="ECO:0007669"/>
    <property type="project" value="UniProtKB-KW"/>
</dbReference>
<proteinExistence type="predicted"/>
<keyword evidence="2" id="KW-0800">Toxin</keyword>
<evidence type="ECO:0000256" key="4">
    <source>
        <dbReference type="ARBA" id="ARBA00022837"/>
    </source>
</evidence>
<dbReference type="InterPro" id="IPR036465">
    <property type="entry name" value="vWFA_dom_sf"/>
</dbReference>
<sequence length="1619" mass="172216">MAAIVSKAVFFALPKKTATATPLNSQNIADFIAGGYWLFPSTLNDQIYYQIFKDFALDPNGRYSLELGDGVILLSEKNIDLSLILPPTAAGEDANPILSYVNGSEVSSELVFIEFINTLGQVEVGFDTRASFKPFAYDLVPEELTTYALRFAFPDGIISSPSLSVPTIPSAPLIHLAADTGISNTDFITNNGSIIVSGLNPNATWQYSVNNGPWITGNGNSFVLPEGEYKEGAVKVRQINSEGNISNTSSLKPTVIDTTHPEINIEVNQTTEDNIVNIREAGRDITITGTVAGEFNEGDTVTLTVNGKEFQGAVNAEGLFSIAVPGRDLAADANLTIEASIATEDRAGNKATASTDHTYSINYAPETMEDLAHVFEGDDLIGSNVLSNDTDQNSSDILSVSLFSANSNGSGAETANGSNTITTLLGGTVTMNADGTYTYSAPKSVNNINGADVVDSFYYKASDGYNESDWTKVTINIQDTSPTANPNEATVAYQGSVSGNVTTNDLFGQDTAQLQSVTYNHITYDQFVNGQLTINAANGVLTIHQDGTYTYQSNATLPRAEITVGGSGGLSSWDGVTLHGFYLGATEPTPNSIGYREHYGLYINSPGSVDNSREIDSRAVGDTFKTEKIVVEFDVNVTEVTVGARDVQNHDSIHWIAYDENGDEVATGIFTGENSAPGNDHTYTFTITASEAFRSVAFMGHDGNDDFTLWNIKYIPAEANQDVPPDVFTYVLVDADGSTSQETTLTITHDSTLGTTAVSDESSVFESGLPQGTEAGIASIVASGNLLANDENVTPDAAINEISFNGNTFAPVDGVITIDTPLGILTVYTEDSVDGHNKGDYEYTLQNASNEGDHVSEAFTYQLINSSTGNASSSALTINIADDAPRGQDIHASLNKEGSALTINMTLVIDVSGSMNEIDSGETASRLELAKQSLEELIRTGDEAGTINIKIIAFSTMAANSGWFVNNIEAAIDYLNLLQANGYTYYDNALQEVISSNGAPEPSADQHLLYFISDGEPTNNHSIANGNLTYNGYEDTEAWEQFITDSSIDKAFAVGFAGARSSALEPVAYPNGEDGGEVIIIDSASDLADALINSLVDHVQTGTVINTENASAEGFIIGADDAGSHIQSIMINHVVYEFNPAEPEIEVATGIKGATLTFNFLTGTYQYTVDSNEEIIAAETFPITLVDGDGDEKTIHLTVQVNYEASIDANRDTIITNLTEGSLNFDASALLNNDAGITNDVLISQVNNPKGGTVSLNNNMIQFNLNAQYSANDFNNTQYAKIVNESENNNTKLNADEISRGSFKSNGLNNYSMTYRGAVSSNDADWFMLSLAAGELVHIDLNNTAYNIDIFAYDDNGNQLTQIFDYTFSSYYGTYGITNGLFAVQEEGNYYFQVAKNSGSSLNYEANITIDTSNAQYQGFDYTVNDHNAVEISAPVNIIVQEGNELTGSEASEILIGSDGDDMINADGGDDVLFAGLGDDILHGGDGNDTLFGGEGNDTMTGGDGQNTFVWKAGDDAGGSIDTITDFKLGQNGDVLDLSDLLVGESNTAESLDAYLNISYDNASNTSTVSVNPDGSASFSATQAIVLSGVDLTAGGTLQTDQAILDVLINNGNIVTDGG</sequence>
<dbReference type="Gene3D" id="2.60.40.10">
    <property type="entry name" value="Immunoglobulins"/>
    <property type="match status" value="1"/>
</dbReference>
<dbReference type="Pfam" id="PF17803">
    <property type="entry name" value="Cadherin_4"/>
    <property type="match status" value="1"/>
</dbReference>
<organism evidence="8 9">
    <name type="scientific">Legionella londiniensis</name>
    <dbReference type="NCBI Taxonomy" id="45068"/>
    <lineage>
        <taxon>Bacteria</taxon>
        <taxon>Pseudomonadati</taxon>
        <taxon>Pseudomonadota</taxon>
        <taxon>Gammaproteobacteria</taxon>
        <taxon>Legionellales</taxon>
        <taxon>Legionellaceae</taxon>
        <taxon>Legionella</taxon>
    </lineage>
</organism>
<dbReference type="SUPFAM" id="SSF53300">
    <property type="entry name" value="vWA-like"/>
    <property type="match status" value="1"/>
</dbReference>
<protein>
    <submittedName>
        <fullName evidence="8">Structural toxin protein RtxA</fullName>
    </submittedName>
</protein>
<dbReference type="NCBIfam" id="NF012196">
    <property type="entry name" value="Ig_like_ice"/>
    <property type="match status" value="1"/>
</dbReference>
<dbReference type="InterPro" id="IPR002035">
    <property type="entry name" value="VWF_A"/>
</dbReference>
<feature type="domain" description="VWFA" evidence="7">
    <location>
        <begin position="904"/>
        <end position="1095"/>
    </location>
</feature>
<dbReference type="PRINTS" id="PR00313">
    <property type="entry name" value="CABNDNGRPT"/>
</dbReference>
<evidence type="ECO:0000256" key="3">
    <source>
        <dbReference type="ARBA" id="ARBA00022737"/>
    </source>
</evidence>
<dbReference type="Gene3D" id="2.150.10.10">
    <property type="entry name" value="Serralysin-like metalloprotease, C-terminal"/>
    <property type="match status" value="1"/>
</dbReference>
<keyword evidence="3" id="KW-0677">Repeat</keyword>
<reference evidence="8 9" key="1">
    <citation type="submission" date="2015-11" db="EMBL/GenBank/DDBJ databases">
        <title>Genomic analysis of 38 Legionella species identifies large and diverse effector repertoires.</title>
        <authorList>
            <person name="Burstein D."/>
            <person name="Amaro F."/>
            <person name="Zusman T."/>
            <person name="Lifshitz Z."/>
            <person name="Cohen O."/>
            <person name="Gilbert J.A."/>
            <person name="Pupko T."/>
            <person name="Shuman H.A."/>
            <person name="Segal G."/>
        </authorList>
    </citation>
    <scope>NUCLEOTIDE SEQUENCE [LARGE SCALE GENOMIC DNA]</scope>
    <source>
        <strain evidence="8 9">ATCC 49505</strain>
    </source>
</reference>
<gene>
    <name evidence="8" type="primary">rtxA2</name>
    <name evidence="8" type="ORF">Llon_0487</name>
</gene>
<dbReference type="InterPro" id="IPR049826">
    <property type="entry name" value="Ig-like_ice"/>
</dbReference>
<comment type="caution">
    <text evidence="8">The sequence shown here is derived from an EMBL/GenBank/DDBJ whole genome shotgun (WGS) entry which is preliminary data.</text>
</comment>
<evidence type="ECO:0000256" key="1">
    <source>
        <dbReference type="ARBA" id="ARBA00004370"/>
    </source>
</evidence>
<dbReference type="PROSITE" id="PS00330">
    <property type="entry name" value="HEMOLYSIN_CALCIUM"/>
    <property type="match status" value="2"/>
</dbReference>
<evidence type="ECO:0000256" key="6">
    <source>
        <dbReference type="ARBA" id="ARBA00023136"/>
    </source>
</evidence>
<dbReference type="InterPro" id="IPR019960">
    <property type="entry name" value="T1SS_VCA0849"/>
</dbReference>
<dbReference type="STRING" id="45068.Llon_0487"/>
<comment type="subcellular location">
    <subcellularLocation>
        <location evidence="1">Membrane</location>
    </subcellularLocation>
</comment>
<dbReference type="InterPro" id="IPR018511">
    <property type="entry name" value="Hemolysin-typ_Ca-bd_CS"/>
</dbReference>
<dbReference type="Pfam" id="PF00353">
    <property type="entry name" value="HemolysinCabind"/>
    <property type="match status" value="1"/>
</dbReference>
<evidence type="ECO:0000313" key="8">
    <source>
        <dbReference type="EMBL" id="KTD22613.1"/>
    </source>
</evidence>
<name>A0A0W0VRI1_9GAMM</name>
<dbReference type="NCBIfam" id="NF033510">
    <property type="entry name" value="Ca_tandemer"/>
    <property type="match status" value="1"/>
</dbReference>
<keyword evidence="6" id="KW-0472">Membrane</keyword>
<dbReference type="Proteomes" id="UP000054997">
    <property type="component" value="Unassembled WGS sequence"/>
</dbReference>
<dbReference type="EMBL" id="LNYK01000007">
    <property type="protein sequence ID" value="KTD22613.1"/>
    <property type="molecule type" value="Genomic_DNA"/>
</dbReference>
<evidence type="ECO:0000313" key="9">
    <source>
        <dbReference type="Proteomes" id="UP000054997"/>
    </source>
</evidence>
<dbReference type="Gene3D" id="3.40.50.410">
    <property type="entry name" value="von Willebrand factor, type A domain"/>
    <property type="match status" value="1"/>
</dbReference>
<keyword evidence="4" id="KW-0106">Calcium</keyword>
<dbReference type="Pfam" id="PF13519">
    <property type="entry name" value="VWA_2"/>
    <property type="match status" value="1"/>
</dbReference>
<accession>A0A0W0VRI1</accession>
<evidence type="ECO:0000256" key="2">
    <source>
        <dbReference type="ARBA" id="ARBA00022656"/>
    </source>
</evidence>
<dbReference type="NCBIfam" id="TIGR03661">
    <property type="entry name" value="T1SS_VCA0849"/>
    <property type="match status" value="1"/>
</dbReference>
<dbReference type="SUPFAM" id="SSF51120">
    <property type="entry name" value="beta-Roll"/>
    <property type="match status" value="1"/>
</dbReference>
<dbReference type="SMART" id="SM00327">
    <property type="entry name" value="VWA"/>
    <property type="match status" value="1"/>
</dbReference>
<dbReference type="PRINTS" id="PR01488">
    <property type="entry name" value="RTXTOXINA"/>
</dbReference>
<dbReference type="GO" id="GO:0016020">
    <property type="term" value="C:membrane"/>
    <property type="evidence" value="ECO:0007669"/>
    <property type="project" value="UniProtKB-SubCell"/>
</dbReference>
<dbReference type="InterPro" id="IPR001343">
    <property type="entry name" value="Hemolysn_Ca-bd"/>
</dbReference>
<evidence type="ECO:0000259" key="7">
    <source>
        <dbReference type="PROSITE" id="PS50234"/>
    </source>
</evidence>
<dbReference type="InterPro" id="IPR011049">
    <property type="entry name" value="Serralysin-like_metalloprot_C"/>
</dbReference>
<dbReference type="RefSeq" id="WP_162261939.1">
    <property type="nucleotide sequence ID" value="NZ_CAAAHZ010000001.1"/>
</dbReference>
<dbReference type="CDD" id="cd00198">
    <property type="entry name" value="vWFA"/>
    <property type="match status" value="1"/>
</dbReference>
<dbReference type="InterPro" id="IPR003995">
    <property type="entry name" value="RTX_toxin_determinant-A"/>
</dbReference>
<keyword evidence="9" id="KW-1185">Reference proteome</keyword>
<dbReference type="Gene3D" id="2.60.120.380">
    <property type="match status" value="1"/>
</dbReference>
<dbReference type="GO" id="GO:0005509">
    <property type="term" value="F:calcium ion binding"/>
    <property type="evidence" value="ECO:0007669"/>
    <property type="project" value="InterPro"/>
</dbReference>
<dbReference type="GO" id="GO:0005576">
    <property type="term" value="C:extracellular region"/>
    <property type="evidence" value="ECO:0007669"/>
    <property type="project" value="InterPro"/>
</dbReference>
<dbReference type="InterPro" id="IPR040853">
    <property type="entry name" value="RapA2_cadherin-like"/>
</dbReference>
<dbReference type="PROSITE" id="PS50234">
    <property type="entry name" value="VWFA"/>
    <property type="match status" value="1"/>
</dbReference>